<evidence type="ECO:0000256" key="5">
    <source>
        <dbReference type="ARBA" id="ARBA00023033"/>
    </source>
</evidence>
<feature type="binding site" description="axial binding residue" evidence="6">
    <location>
        <position position="426"/>
    </location>
    <ligand>
        <name>heme</name>
        <dbReference type="ChEBI" id="CHEBI:30413"/>
    </ligand>
    <ligandPart>
        <name>Fe</name>
        <dbReference type="ChEBI" id="CHEBI:18248"/>
    </ligandPart>
</feature>
<comment type="similarity">
    <text evidence="2">Belongs to the cytochrome P450 family.</text>
</comment>
<dbReference type="InterPro" id="IPR036396">
    <property type="entry name" value="Cyt_P450_sf"/>
</dbReference>
<organism evidence="7 8">
    <name type="scientific">Aspergillus neoniger (strain CBS 115656)</name>
    <dbReference type="NCBI Taxonomy" id="1448310"/>
    <lineage>
        <taxon>Eukaryota</taxon>
        <taxon>Fungi</taxon>
        <taxon>Dikarya</taxon>
        <taxon>Ascomycota</taxon>
        <taxon>Pezizomycotina</taxon>
        <taxon>Eurotiomycetes</taxon>
        <taxon>Eurotiomycetidae</taxon>
        <taxon>Eurotiales</taxon>
        <taxon>Aspergillaceae</taxon>
        <taxon>Aspergillus</taxon>
        <taxon>Aspergillus subgen. Circumdati</taxon>
    </lineage>
</organism>
<dbReference type="Proteomes" id="UP000247647">
    <property type="component" value="Unassembled WGS sequence"/>
</dbReference>
<dbReference type="GeneID" id="37130235"/>
<dbReference type="Gene3D" id="1.10.630.10">
    <property type="entry name" value="Cytochrome P450"/>
    <property type="match status" value="1"/>
</dbReference>
<keyword evidence="3 6" id="KW-0349">Heme</keyword>
<keyword evidence="4" id="KW-0560">Oxidoreductase</keyword>
<dbReference type="InterPro" id="IPR050121">
    <property type="entry name" value="Cytochrome_P450_monoxygenase"/>
</dbReference>
<dbReference type="PRINTS" id="PR00385">
    <property type="entry name" value="P450"/>
</dbReference>
<evidence type="ECO:0000256" key="4">
    <source>
        <dbReference type="ARBA" id="ARBA00023002"/>
    </source>
</evidence>
<dbReference type="InterPro" id="IPR001128">
    <property type="entry name" value="Cyt_P450"/>
</dbReference>
<dbReference type="PRINTS" id="PR00463">
    <property type="entry name" value="EP450I"/>
</dbReference>
<sequence>MIPALIGVLAISILLRYLYKGLTNPLSHIPGPYLSRWTNLIVSYYWLAGKRTSYVDELHKQYGPIVRASPDEVDICDIRAAREIYKTSSRFYKSNWYRLLIPPHLENIISTPDPLIHSSRRRLLAPPLSDSSLTRFEPRIREMIYLTLDKMSHELEAKGSLDVFKWWLFMTTDIIGELSFGESFRMLEKGEKTQYSIDLEQLSTISPMRTTFPYLMKAGAMLPLPIFTRMVQASNRLNDYARQSVARHKSFIAKDPLNAKHTLFTPVIDAGDKGGLSEQEMCNEARGLIGAGSDTTAVTLTYLVYAVCRDRRIRDKLVSELIEQLPETFTDRDTRSLPYLNQVIKETLRLYAAVPEALPRTVPEEGSHLAGFNIPGGTTVSTQAYSMHRDPRVFPNPLNFYPERWASPTKEMEDASLPFRGGSRTCLGIHLARMELRLATALFFRAFPEVRMSTREGMYDDDMELRSFFLATPKGHRCFVEA</sequence>
<evidence type="ECO:0000313" key="7">
    <source>
        <dbReference type="EMBL" id="PYH34506.1"/>
    </source>
</evidence>
<protein>
    <submittedName>
        <fullName evidence="7">Cytochrome P450</fullName>
    </submittedName>
</protein>
<evidence type="ECO:0000256" key="3">
    <source>
        <dbReference type="ARBA" id="ARBA00022617"/>
    </source>
</evidence>
<dbReference type="InterPro" id="IPR002401">
    <property type="entry name" value="Cyt_P450_E_grp-I"/>
</dbReference>
<dbReference type="GO" id="GO:0020037">
    <property type="term" value="F:heme binding"/>
    <property type="evidence" value="ECO:0007669"/>
    <property type="project" value="InterPro"/>
</dbReference>
<keyword evidence="8" id="KW-1185">Reference proteome</keyword>
<reference evidence="7" key="1">
    <citation type="submission" date="2016-12" db="EMBL/GenBank/DDBJ databases">
        <title>The genomes of Aspergillus section Nigri reveals drivers in fungal speciation.</title>
        <authorList>
            <consortium name="DOE Joint Genome Institute"/>
            <person name="Vesth T.C."/>
            <person name="Nybo J."/>
            <person name="Theobald S."/>
            <person name="Brandl J."/>
            <person name="Frisvad J.C."/>
            <person name="Nielsen K.F."/>
            <person name="Lyhne E.K."/>
            <person name="Kogle M.E."/>
            <person name="Kuo A."/>
            <person name="Riley R."/>
            <person name="Clum A."/>
            <person name="Nolan M."/>
            <person name="Lipzen A."/>
            <person name="Salamov A."/>
            <person name="Henrissat B."/>
            <person name="Wiebenga A."/>
            <person name="De Vries R.P."/>
            <person name="Grigoriev I.V."/>
            <person name="Mortensen U.H."/>
            <person name="Andersen M.R."/>
            <person name="Baker S.E."/>
        </authorList>
    </citation>
    <scope>NUCLEOTIDE SEQUENCE [LARGE SCALE GENOMIC DNA]</scope>
    <source>
        <strain evidence="7">CBS 115656</strain>
    </source>
</reference>
<dbReference type="AlphaFoldDB" id="A0A318YJG8"/>
<evidence type="ECO:0000256" key="2">
    <source>
        <dbReference type="ARBA" id="ARBA00010617"/>
    </source>
</evidence>
<keyword evidence="6" id="KW-0479">Metal-binding</keyword>
<evidence type="ECO:0000256" key="1">
    <source>
        <dbReference type="ARBA" id="ARBA00001971"/>
    </source>
</evidence>
<dbReference type="PANTHER" id="PTHR24305:SF96">
    <property type="entry name" value="CYTOCHROME P450 MONOOXYGENASE STCB-RELATED"/>
    <property type="match status" value="1"/>
</dbReference>
<dbReference type="GO" id="GO:0005506">
    <property type="term" value="F:iron ion binding"/>
    <property type="evidence" value="ECO:0007669"/>
    <property type="project" value="InterPro"/>
</dbReference>
<keyword evidence="6" id="KW-0408">Iron</keyword>
<dbReference type="Pfam" id="PF00067">
    <property type="entry name" value="p450"/>
    <property type="match status" value="1"/>
</dbReference>
<evidence type="ECO:0000313" key="8">
    <source>
        <dbReference type="Proteomes" id="UP000247647"/>
    </source>
</evidence>
<dbReference type="GO" id="GO:0016705">
    <property type="term" value="F:oxidoreductase activity, acting on paired donors, with incorporation or reduction of molecular oxygen"/>
    <property type="evidence" value="ECO:0007669"/>
    <property type="project" value="InterPro"/>
</dbReference>
<dbReference type="EMBL" id="KZ821459">
    <property type="protein sequence ID" value="PYH34506.1"/>
    <property type="molecule type" value="Genomic_DNA"/>
</dbReference>
<dbReference type="PANTHER" id="PTHR24305">
    <property type="entry name" value="CYTOCHROME P450"/>
    <property type="match status" value="1"/>
</dbReference>
<dbReference type="GO" id="GO:0004497">
    <property type="term" value="F:monooxygenase activity"/>
    <property type="evidence" value="ECO:0007669"/>
    <property type="project" value="UniProtKB-KW"/>
</dbReference>
<name>A0A318YJG8_ASPNB</name>
<gene>
    <name evidence="7" type="ORF">BO87DRAFT_435693</name>
</gene>
<dbReference type="OrthoDB" id="1470350at2759"/>
<accession>A0A318YJG8</accession>
<dbReference type="CDD" id="cd11059">
    <property type="entry name" value="CYP_fungal"/>
    <property type="match status" value="1"/>
</dbReference>
<dbReference type="SUPFAM" id="SSF48264">
    <property type="entry name" value="Cytochrome P450"/>
    <property type="match status" value="1"/>
</dbReference>
<proteinExistence type="inferred from homology"/>
<dbReference type="RefSeq" id="XP_025479984.1">
    <property type="nucleotide sequence ID" value="XM_025627779.1"/>
</dbReference>
<keyword evidence="5" id="KW-0503">Monooxygenase</keyword>
<evidence type="ECO:0000256" key="6">
    <source>
        <dbReference type="PIRSR" id="PIRSR602401-1"/>
    </source>
</evidence>
<comment type="cofactor">
    <cofactor evidence="1 6">
        <name>heme</name>
        <dbReference type="ChEBI" id="CHEBI:30413"/>
    </cofactor>
</comment>